<comment type="function">
    <text evidence="7">Thiolesterase that catalyzes the hydrolysis of S-D-lactoyl-glutathione to form glutathione and D-lactic acid.</text>
</comment>
<dbReference type="Gene3D" id="3.60.15.10">
    <property type="entry name" value="Ribonuclease Z/Hydroxyacylglutathione hydrolase-like"/>
    <property type="match status" value="1"/>
</dbReference>
<dbReference type="GO" id="GO:0016787">
    <property type="term" value="F:hydrolase activity"/>
    <property type="evidence" value="ECO:0007669"/>
    <property type="project" value="UniProtKB-KW"/>
</dbReference>
<gene>
    <name evidence="7" type="primary">gloB</name>
    <name evidence="9" type="ORF">SJ2017_1822</name>
</gene>
<keyword evidence="5 7" id="KW-0378">Hydrolase</keyword>
<dbReference type="NCBIfam" id="TIGR03413">
    <property type="entry name" value="GSH_gloB"/>
    <property type="match status" value="1"/>
</dbReference>
<dbReference type="SMART" id="SM00849">
    <property type="entry name" value="Lactamase_B"/>
    <property type="match status" value="1"/>
</dbReference>
<comment type="pathway">
    <text evidence="2 7">Secondary metabolite metabolism; methylglyoxal degradation; (R)-lactate from methylglyoxal: step 2/2.</text>
</comment>
<evidence type="ECO:0000256" key="3">
    <source>
        <dbReference type="ARBA" id="ARBA00006759"/>
    </source>
</evidence>
<feature type="binding site" evidence="7">
    <location>
        <position position="60"/>
    </location>
    <ligand>
        <name>Zn(2+)</name>
        <dbReference type="ChEBI" id="CHEBI:29105"/>
        <label>2</label>
    </ligand>
</feature>
<dbReference type="PANTHER" id="PTHR43705:SF1">
    <property type="entry name" value="HYDROXYACYLGLUTATHIONE HYDROLASE GLOB"/>
    <property type="match status" value="1"/>
</dbReference>
<evidence type="ECO:0000256" key="1">
    <source>
        <dbReference type="ARBA" id="ARBA00001623"/>
    </source>
</evidence>
<evidence type="ECO:0000256" key="2">
    <source>
        <dbReference type="ARBA" id="ARBA00004963"/>
    </source>
</evidence>
<dbReference type="RefSeq" id="WP_080915566.1">
    <property type="nucleotide sequence ID" value="NZ_CP020472.1"/>
</dbReference>
<accession>A0ABM6JJZ3</accession>
<evidence type="ECO:0000256" key="7">
    <source>
        <dbReference type="HAMAP-Rule" id="MF_01374"/>
    </source>
</evidence>
<dbReference type="Pfam" id="PF00753">
    <property type="entry name" value="Lactamase_B"/>
    <property type="match status" value="1"/>
</dbReference>
<reference evidence="9 10" key="1">
    <citation type="submission" date="2017-03" db="EMBL/GenBank/DDBJ databases">
        <title>Genome sequencing of Shewanella japonica KCTC 22435.</title>
        <authorList>
            <person name="Kim K.M."/>
        </authorList>
    </citation>
    <scope>NUCLEOTIDE SEQUENCE [LARGE SCALE GENOMIC DNA]</scope>
    <source>
        <strain evidence="9 10">KCTC 22435</strain>
    </source>
</reference>
<dbReference type="InterPro" id="IPR036866">
    <property type="entry name" value="RibonucZ/Hydroxyglut_hydro"/>
</dbReference>
<dbReference type="PANTHER" id="PTHR43705">
    <property type="entry name" value="HYDROXYACYLGLUTATHIONE HYDROLASE"/>
    <property type="match status" value="1"/>
</dbReference>
<comment type="cofactor">
    <cofactor evidence="7">
        <name>Zn(2+)</name>
        <dbReference type="ChEBI" id="CHEBI:29105"/>
    </cofactor>
    <text evidence="7">Binds 2 Zn(2+) ions per subunit.</text>
</comment>
<name>A0ABM6JJZ3_9GAMM</name>
<evidence type="ECO:0000259" key="8">
    <source>
        <dbReference type="SMART" id="SM00849"/>
    </source>
</evidence>
<dbReference type="EC" id="3.1.2.6" evidence="7"/>
<sequence>MLSVNATPAFNDNYIWLIHQQGTNKAYVVDPGCSQSVLDHINDTDLELVGILITHHHADHTGGIAGLQQAYNQQLSVYGPQKENIAGLTHPIECEQALTLPFINSSVQVLMVPGHTLGHIAYCIDDALFCGDTLFSGGCGRLFEGTPEQMAASLAKLTKLNGNTKVYCAHEYTQANITFAVAVEPNNTALLQYEQKVAAARQHKISTIPSTIATELAINPFLRSSSSEIKQSISKQFNQQNLTELQTFTLLREWKNHF</sequence>
<feature type="binding site" evidence="7">
    <location>
        <position position="115"/>
    </location>
    <ligand>
        <name>Zn(2+)</name>
        <dbReference type="ChEBI" id="CHEBI:29105"/>
        <label>1</label>
    </ligand>
</feature>
<dbReference type="EMBL" id="CP020472">
    <property type="protein sequence ID" value="ARD22130.1"/>
    <property type="molecule type" value="Genomic_DNA"/>
</dbReference>
<dbReference type="InterPro" id="IPR017782">
    <property type="entry name" value="Hydroxyacylglutathione_Hdrlase"/>
</dbReference>
<dbReference type="PIRSF" id="PIRSF005457">
    <property type="entry name" value="Glx"/>
    <property type="match status" value="1"/>
</dbReference>
<feature type="binding site" evidence="7">
    <location>
        <position position="132"/>
    </location>
    <ligand>
        <name>Zn(2+)</name>
        <dbReference type="ChEBI" id="CHEBI:29105"/>
        <label>1</label>
    </ligand>
</feature>
<feature type="binding site" evidence="7">
    <location>
        <position position="132"/>
    </location>
    <ligand>
        <name>Zn(2+)</name>
        <dbReference type="ChEBI" id="CHEBI:29105"/>
        <label>2</label>
    </ligand>
</feature>
<evidence type="ECO:0000256" key="4">
    <source>
        <dbReference type="ARBA" id="ARBA00022723"/>
    </source>
</evidence>
<comment type="subunit">
    <text evidence="7">Monomer.</text>
</comment>
<dbReference type="Pfam" id="PF16123">
    <property type="entry name" value="HAGH_C"/>
    <property type="match status" value="1"/>
</dbReference>
<dbReference type="Proteomes" id="UP000191820">
    <property type="component" value="Chromosome"/>
</dbReference>
<dbReference type="InterPro" id="IPR035680">
    <property type="entry name" value="Clx_II_MBL"/>
</dbReference>
<feature type="binding site" evidence="7">
    <location>
        <position position="55"/>
    </location>
    <ligand>
        <name>Zn(2+)</name>
        <dbReference type="ChEBI" id="CHEBI:29105"/>
        <label>1</label>
    </ligand>
</feature>
<dbReference type="CDD" id="cd07723">
    <property type="entry name" value="hydroxyacylglutathione_hydrolase_MBL-fold"/>
    <property type="match status" value="1"/>
</dbReference>
<feature type="binding site" evidence="7">
    <location>
        <position position="59"/>
    </location>
    <ligand>
        <name>Zn(2+)</name>
        <dbReference type="ChEBI" id="CHEBI:29105"/>
        <label>2</label>
    </ligand>
</feature>
<keyword evidence="4 7" id="KW-0479">Metal-binding</keyword>
<protein>
    <recommendedName>
        <fullName evidence="7">Hydroxyacylglutathione hydrolase</fullName>
        <ecNumber evidence="7">3.1.2.6</ecNumber>
    </recommendedName>
    <alternativeName>
        <fullName evidence="7">Glyoxalase II</fullName>
        <shortName evidence="7">Glx II</shortName>
    </alternativeName>
</protein>
<dbReference type="SUPFAM" id="SSF56281">
    <property type="entry name" value="Metallo-hydrolase/oxidoreductase"/>
    <property type="match status" value="1"/>
</dbReference>
<keyword evidence="6 7" id="KW-0862">Zinc</keyword>
<dbReference type="InterPro" id="IPR050110">
    <property type="entry name" value="Glyoxalase_II_hydrolase"/>
</dbReference>
<evidence type="ECO:0000256" key="6">
    <source>
        <dbReference type="ARBA" id="ARBA00022833"/>
    </source>
</evidence>
<evidence type="ECO:0000256" key="5">
    <source>
        <dbReference type="ARBA" id="ARBA00022801"/>
    </source>
</evidence>
<feature type="binding site" evidence="7">
    <location>
        <position position="170"/>
    </location>
    <ligand>
        <name>Zn(2+)</name>
        <dbReference type="ChEBI" id="CHEBI:29105"/>
        <label>2</label>
    </ligand>
</feature>
<dbReference type="InterPro" id="IPR001279">
    <property type="entry name" value="Metallo-B-lactamas"/>
</dbReference>
<dbReference type="HAMAP" id="MF_01374">
    <property type="entry name" value="Glyoxalase_2"/>
    <property type="match status" value="1"/>
</dbReference>
<organism evidence="9 10">
    <name type="scientific">Shewanella japonica</name>
    <dbReference type="NCBI Taxonomy" id="93973"/>
    <lineage>
        <taxon>Bacteria</taxon>
        <taxon>Pseudomonadati</taxon>
        <taxon>Pseudomonadota</taxon>
        <taxon>Gammaproteobacteria</taxon>
        <taxon>Alteromonadales</taxon>
        <taxon>Shewanellaceae</taxon>
        <taxon>Shewanella</taxon>
    </lineage>
</organism>
<proteinExistence type="inferred from homology"/>
<keyword evidence="10" id="KW-1185">Reference proteome</keyword>
<feature type="domain" description="Metallo-beta-lactamase" evidence="8">
    <location>
        <begin position="12"/>
        <end position="170"/>
    </location>
</feature>
<comment type="catalytic activity">
    <reaction evidence="1 7">
        <text>an S-(2-hydroxyacyl)glutathione + H2O = a 2-hydroxy carboxylate + glutathione + H(+)</text>
        <dbReference type="Rhea" id="RHEA:21864"/>
        <dbReference type="ChEBI" id="CHEBI:15377"/>
        <dbReference type="ChEBI" id="CHEBI:15378"/>
        <dbReference type="ChEBI" id="CHEBI:57925"/>
        <dbReference type="ChEBI" id="CHEBI:58896"/>
        <dbReference type="ChEBI" id="CHEBI:71261"/>
        <dbReference type="EC" id="3.1.2.6"/>
    </reaction>
</comment>
<dbReference type="InterPro" id="IPR032282">
    <property type="entry name" value="HAGH_C"/>
</dbReference>
<evidence type="ECO:0000313" key="9">
    <source>
        <dbReference type="EMBL" id="ARD22130.1"/>
    </source>
</evidence>
<feature type="binding site" evidence="7">
    <location>
        <position position="57"/>
    </location>
    <ligand>
        <name>Zn(2+)</name>
        <dbReference type="ChEBI" id="CHEBI:29105"/>
        <label>1</label>
    </ligand>
</feature>
<evidence type="ECO:0000313" key="10">
    <source>
        <dbReference type="Proteomes" id="UP000191820"/>
    </source>
</evidence>
<comment type="similarity">
    <text evidence="3 7">Belongs to the metallo-beta-lactamase superfamily. Glyoxalase II family.</text>
</comment>